<evidence type="ECO:0000259" key="3">
    <source>
        <dbReference type="Pfam" id="PF15998"/>
    </source>
</evidence>
<name>A0AAJ7NE18_9HYME</name>
<accession>A0AAJ7NE18</accession>
<feature type="chain" id="PRO_5042513028" evidence="2">
    <location>
        <begin position="21"/>
        <end position="237"/>
    </location>
</feature>
<dbReference type="KEGG" id="ccal:108631303"/>
<evidence type="ECO:0000256" key="2">
    <source>
        <dbReference type="SAM" id="SignalP"/>
    </source>
</evidence>
<keyword evidence="4" id="KW-1185">Reference proteome</keyword>
<feature type="domain" description="DUF4773" evidence="3">
    <location>
        <begin position="77"/>
        <end position="192"/>
    </location>
</feature>
<organism evidence="4 5">
    <name type="scientific">Ceratina calcarata</name>
    <dbReference type="NCBI Taxonomy" id="156304"/>
    <lineage>
        <taxon>Eukaryota</taxon>
        <taxon>Metazoa</taxon>
        <taxon>Ecdysozoa</taxon>
        <taxon>Arthropoda</taxon>
        <taxon>Hexapoda</taxon>
        <taxon>Insecta</taxon>
        <taxon>Pterygota</taxon>
        <taxon>Neoptera</taxon>
        <taxon>Endopterygota</taxon>
        <taxon>Hymenoptera</taxon>
        <taxon>Apocrita</taxon>
        <taxon>Aculeata</taxon>
        <taxon>Apoidea</taxon>
        <taxon>Anthophila</taxon>
        <taxon>Apidae</taxon>
        <taxon>Ceratina</taxon>
        <taxon>Zadontomerus</taxon>
    </lineage>
</organism>
<dbReference type="InterPro" id="IPR031941">
    <property type="entry name" value="DUF4773"/>
</dbReference>
<keyword evidence="2" id="KW-0732">Signal</keyword>
<dbReference type="AlphaFoldDB" id="A0AAJ7NE18"/>
<sequence>MRIACWSFVLVVLCAQGSLSFNKRSIISERELGTTVNNDALLRAKGSTMQKFQELLKQVTNSTSSTDGQVTATRQGPCNCGGGVCGCCSRILFDTWKQKACVNVTYDPDEFSFTAKVMMNDRVLYTRTVSGKNPRPICVPVPRIPAVRACVRFYNIYFQGRNIHMCVNMEGKFQDLTLFKVGLDCIRFGSNGLAMVKPEDGGGLGQVEFLPGDDDDEDEDDYDYDDDDDDDDDLLDF</sequence>
<proteinExistence type="predicted"/>
<evidence type="ECO:0000313" key="4">
    <source>
        <dbReference type="Proteomes" id="UP000694925"/>
    </source>
</evidence>
<evidence type="ECO:0000313" key="5">
    <source>
        <dbReference type="RefSeq" id="XP_017890634.1"/>
    </source>
</evidence>
<dbReference type="PANTHER" id="PTHR36299">
    <property type="entry name" value="AGAP008005-PA"/>
    <property type="match status" value="1"/>
</dbReference>
<feature type="region of interest" description="Disordered" evidence="1">
    <location>
        <begin position="199"/>
        <end position="237"/>
    </location>
</feature>
<dbReference type="RefSeq" id="XP_017890634.1">
    <property type="nucleotide sequence ID" value="XM_018035145.2"/>
</dbReference>
<dbReference type="Pfam" id="PF15998">
    <property type="entry name" value="DUF4773"/>
    <property type="match status" value="1"/>
</dbReference>
<evidence type="ECO:0000256" key="1">
    <source>
        <dbReference type="SAM" id="MobiDB-lite"/>
    </source>
</evidence>
<dbReference type="GeneID" id="108631303"/>
<feature type="signal peptide" evidence="2">
    <location>
        <begin position="1"/>
        <end position="20"/>
    </location>
</feature>
<dbReference type="Proteomes" id="UP000694925">
    <property type="component" value="Unplaced"/>
</dbReference>
<protein>
    <submittedName>
        <fullName evidence="5">Uncharacterized protein LOC108631303</fullName>
    </submittedName>
</protein>
<feature type="compositionally biased region" description="Acidic residues" evidence="1">
    <location>
        <begin position="211"/>
        <end position="237"/>
    </location>
</feature>
<dbReference type="PANTHER" id="PTHR36299:SF4">
    <property type="entry name" value="GH07892P-RELATED"/>
    <property type="match status" value="1"/>
</dbReference>
<reference evidence="5" key="1">
    <citation type="submission" date="2025-08" db="UniProtKB">
        <authorList>
            <consortium name="RefSeq"/>
        </authorList>
    </citation>
    <scope>IDENTIFICATION</scope>
    <source>
        <tissue evidence="5">Whole body</tissue>
    </source>
</reference>
<gene>
    <name evidence="5" type="primary">LOC108631303</name>
</gene>